<dbReference type="InterPro" id="IPR019734">
    <property type="entry name" value="TPR_rpt"/>
</dbReference>
<dbReference type="RefSeq" id="WP_108307022.1">
    <property type="nucleotide sequence ID" value="NZ_QAFW01000016.1"/>
</dbReference>
<comment type="caution">
    <text evidence="2">The sequence shown here is derived from an EMBL/GenBank/DDBJ whole genome shotgun (WGS) entry which is preliminary data.</text>
</comment>
<dbReference type="EMBL" id="DYTV01000035">
    <property type="protein sequence ID" value="HJH10651.1"/>
    <property type="molecule type" value="Genomic_DNA"/>
</dbReference>
<gene>
    <name evidence="2" type="ORF">K8V30_02965</name>
</gene>
<reference evidence="2" key="1">
    <citation type="journal article" date="2021" name="PeerJ">
        <title>Extensive microbial diversity within the chicken gut microbiome revealed by metagenomics and culture.</title>
        <authorList>
            <person name="Gilroy R."/>
            <person name="Ravi A."/>
            <person name="Getino M."/>
            <person name="Pursley I."/>
            <person name="Horton D.L."/>
            <person name="Alikhan N.F."/>
            <person name="Baker D."/>
            <person name="Gharbi K."/>
            <person name="Hall N."/>
            <person name="Watson M."/>
            <person name="Adriaenssens E.M."/>
            <person name="Foster-Nyarko E."/>
            <person name="Jarju S."/>
            <person name="Secka A."/>
            <person name="Antonio M."/>
            <person name="Oren A."/>
            <person name="Chaudhuri R.R."/>
            <person name="La Ragione R."/>
            <person name="Hildebrand F."/>
            <person name="Pallen M.J."/>
        </authorList>
    </citation>
    <scope>NUCLEOTIDE SEQUENCE</scope>
    <source>
        <strain evidence="2">CHK160-4876</strain>
    </source>
</reference>
<sequence>MNDYFYQGAMMECFTEAKRVLATSEDLDERALAEKYVALFTEYEYEKYPKITHYLERQEIERADESYEVLDEVQEIRSHKEEAAFTARVTALEQRAKTGNSEERATSFAVQGELFILAHHYREAVHCFEQAIAANPNKGLYWGLTGQAMHRFGFMPFDALGFLEQAIKLDATNARWHWNQALVLMQLAKDLQEPAFLANAAITLEHALTLCREEQLSLRAAIQTTYDEMENYVFS</sequence>
<dbReference type="Proteomes" id="UP000700212">
    <property type="component" value="Unassembled WGS sequence"/>
</dbReference>
<evidence type="ECO:0000313" key="2">
    <source>
        <dbReference type="EMBL" id="HJH10651.1"/>
    </source>
</evidence>
<dbReference type="Gene3D" id="1.25.40.10">
    <property type="entry name" value="Tetratricopeptide repeat domain"/>
    <property type="match status" value="1"/>
</dbReference>
<reference evidence="2" key="2">
    <citation type="submission" date="2021-09" db="EMBL/GenBank/DDBJ databases">
        <authorList>
            <person name="Gilroy R."/>
        </authorList>
    </citation>
    <scope>NUCLEOTIDE SEQUENCE</scope>
    <source>
        <strain evidence="2">CHK160-4876</strain>
    </source>
</reference>
<keyword evidence="1" id="KW-0802">TPR repeat</keyword>
<protein>
    <submittedName>
        <fullName evidence="2">O-linked GlcNAc transferase</fullName>
    </submittedName>
</protein>
<proteinExistence type="predicted"/>
<dbReference type="PROSITE" id="PS50005">
    <property type="entry name" value="TPR"/>
    <property type="match status" value="1"/>
</dbReference>
<dbReference type="GO" id="GO:0016740">
    <property type="term" value="F:transferase activity"/>
    <property type="evidence" value="ECO:0007669"/>
    <property type="project" value="UniProtKB-KW"/>
</dbReference>
<dbReference type="InterPro" id="IPR011990">
    <property type="entry name" value="TPR-like_helical_dom_sf"/>
</dbReference>
<keyword evidence="2" id="KW-0808">Transferase</keyword>
<feature type="repeat" description="TPR" evidence="1">
    <location>
        <begin position="105"/>
        <end position="138"/>
    </location>
</feature>
<evidence type="ECO:0000256" key="1">
    <source>
        <dbReference type="PROSITE-ProRule" id="PRU00339"/>
    </source>
</evidence>
<dbReference type="AlphaFoldDB" id="A0A921NB35"/>
<accession>A0A921NB35</accession>
<dbReference type="OrthoDB" id="2730244at2"/>
<dbReference type="SUPFAM" id="SSF48452">
    <property type="entry name" value="TPR-like"/>
    <property type="match status" value="1"/>
</dbReference>
<name>A0A921NB35_9BACL</name>
<organism evidence="2 3">
    <name type="scientific">Metalysinibacillus jejuensis</name>
    <dbReference type="NCBI Taxonomy" id="914327"/>
    <lineage>
        <taxon>Bacteria</taxon>
        <taxon>Bacillati</taxon>
        <taxon>Bacillota</taxon>
        <taxon>Bacilli</taxon>
        <taxon>Bacillales</taxon>
        <taxon>Caryophanaceae</taxon>
        <taxon>Metalysinibacillus</taxon>
    </lineage>
</organism>
<evidence type="ECO:0000313" key="3">
    <source>
        <dbReference type="Proteomes" id="UP000700212"/>
    </source>
</evidence>